<dbReference type="InterPro" id="IPR032823">
    <property type="entry name" value="BCA_ABC_TP_C"/>
</dbReference>
<sequence>MTDSSGDLLVATRVRKEFGGLVASNDIDFAIPRGSIVSLIGPNGAGKTTFFNQITGVYQPTSGSIVFDGVEVVGKPPHAIVELGIGRTFQNIRLFAQMTAIENVLVGMHCRLSSGIIGSIVRTPKVRREEAAAHERARELLVYCGLPRRHEQQAGSLPYGDQRRLEVARALATGPKLLLLDEPTAGMNPQETADFIAFVHRVRDEKGLTVLLIEHDMKVVMGVSERCTVLDYGEKIAEGTPAEIQANERVIEAYLGKGATG</sequence>
<reference evidence="5 6" key="1">
    <citation type="submission" date="2018-07" db="EMBL/GenBank/DDBJ databases">
        <title>High-quality-draft genome sequence of Gaiella occulta.</title>
        <authorList>
            <person name="Severino R."/>
            <person name="Froufe H.J.C."/>
            <person name="Rainey F.A."/>
            <person name="Barroso C."/>
            <person name="Albuquerque L."/>
            <person name="Lobo-Da-Cunha A."/>
            <person name="Da Costa M.S."/>
            <person name="Egas C."/>
        </authorList>
    </citation>
    <scope>NUCLEOTIDE SEQUENCE [LARGE SCALE GENOMIC DNA]</scope>
    <source>
        <strain evidence="5 6">F2-233</strain>
    </source>
</reference>
<dbReference type="RefSeq" id="WP_114797190.1">
    <property type="nucleotide sequence ID" value="NZ_QQZY01000009.1"/>
</dbReference>
<dbReference type="GO" id="GO:0005886">
    <property type="term" value="C:plasma membrane"/>
    <property type="evidence" value="ECO:0007669"/>
    <property type="project" value="TreeGrafter"/>
</dbReference>
<evidence type="ECO:0000256" key="1">
    <source>
        <dbReference type="ARBA" id="ARBA00022448"/>
    </source>
</evidence>
<dbReference type="InterPro" id="IPR027417">
    <property type="entry name" value="P-loop_NTPase"/>
</dbReference>
<dbReference type="GO" id="GO:1903806">
    <property type="term" value="P:L-isoleucine import across plasma membrane"/>
    <property type="evidence" value="ECO:0007669"/>
    <property type="project" value="TreeGrafter"/>
</dbReference>
<evidence type="ECO:0000256" key="3">
    <source>
        <dbReference type="ARBA" id="ARBA00022840"/>
    </source>
</evidence>
<dbReference type="InterPro" id="IPR051120">
    <property type="entry name" value="ABC_AA/LPS_Transport"/>
</dbReference>
<dbReference type="GO" id="GO:0016887">
    <property type="term" value="F:ATP hydrolysis activity"/>
    <property type="evidence" value="ECO:0007669"/>
    <property type="project" value="InterPro"/>
</dbReference>
<organism evidence="5 6">
    <name type="scientific">Gaiella occulta</name>
    <dbReference type="NCBI Taxonomy" id="1002870"/>
    <lineage>
        <taxon>Bacteria</taxon>
        <taxon>Bacillati</taxon>
        <taxon>Actinomycetota</taxon>
        <taxon>Thermoleophilia</taxon>
        <taxon>Gaiellales</taxon>
        <taxon>Gaiellaceae</taxon>
        <taxon>Gaiella</taxon>
    </lineage>
</organism>
<dbReference type="Proteomes" id="UP000254134">
    <property type="component" value="Unassembled WGS sequence"/>
</dbReference>
<dbReference type="SUPFAM" id="SSF52540">
    <property type="entry name" value="P-loop containing nucleoside triphosphate hydrolases"/>
    <property type="match status" value="1"/>
</dbReference>
<gene>
    <name evidence="5" type="ORF">Gocc_2791</name>
</gene>
<dbReference type="GO" id="GO:0015808">
    <property type="term" value="P:L-alanine transport"/>
    <property type="evidence" value="ECO:0007669"/>
    <property type="project" value="TreeGrafter"/>
</dbReference>
<accession>A0A7M2YTT3</accession>
<dbReference type="AlphaFoldDB" id="A0A7M2YTT3"/>
<dbReference type="EMBL" id="QQZY01000009">
    <property type="protein sequence ID" value="RDI73435.1"/>
    <property type="molecule type" value="Genomic_DNA"/>
</dbReference>
<dbReference type="InterPro" id="IPR003593">
    <property type="entry name" value="AAA+_ATPase"/>
</dbReference>
<dbReference type="PANTHER" id="PTHR45772">
    <property type="entry name" value="CONSERVED COMPONENT OF ABC TRANSPORTER FOR NATURAL AMINO ACIDS-RELATED"/>
    <property type="match status" value="1"/>
</dbReference>
<evidence type="ECO:0000256" key="2">
    <source>
        <dbReference type="ARBA" id="ARBA00022741"/>
    </source>
</evidence>
<comment type="caution">
    <text evidence="5">The sequence shown here is derived from an EMBL/GenBank/DDBJ whole genome shotgun (WGS) entry which is preliminary data.</text>
</comment>
<dbReference type="CDD" id="cd03219">
    <property type="entry name" value="ABC_Mj1267_LivG_branched"/>
    <property type="match status" value="1"/>
</dbReference>
<dbReference type="Gene3D" id="3.40.50.300">
    <property type="entry name" value="P-loop containing nucleotide triphosphate hydrolases"/>
    <property type="match status" value="1"/>
</dbReference>
<dbReference type="InterPro" id="IPR003439">
    <property type="entry name" value="ABC_transporter-like_ATP-bd"/>
</dbReference>
<keyword evidence="6" id="KW-1185">Reference proteome</keyword>
<name>A0A7M2YTT3_9ACTN</name>
<evidence type="ECO:0000259" key="4">
    <source>
        <dbReference type="PROSITE" id="PS50893"/>
    </source>
</evidence>
<evidence type="ECO:0000313" key="5">
    <source>
        <dbReference type="EMBL" id="RDI73435.1"/>
    </source>
</evidence>
<protein>
    <submittedName>
        <fullName evidence="5">ABC-type branched-chain amino acid transport systems ATPase component</fullName>
    </submittedName>
</protein>
<reference evidence="6" key="2">
    <citation type="journal article" date="2019" name="MicrobiologyOpen">
        <title>High-quality draft genome sequence of Gaiella occulta isolated from a 150 meter deep mineral water borehole and comparison with the genome sequences of other deep-branching lineages of the phylum Actinobacteria.</title>
        <authorList>
            <person name="Severino R."/>
            <person name="Froufe H.J.C."/>
            <person name="Barroso C."/>
            <person name="Albuquerque L."/>
            <person name="Lobo-da-Cunha A."/>
            <person name="da Costa M.S."/>
            <person name="Egas C."/>
        </authorList>
    </citation>
    <scope>NUCLEOTIDE SEQUENCE [LARGE SCALE GENOMIC DNA]</scope>
    <source>
        <strain evidence="6">F2-233</strain>
    </source>
</reference>
<dbReference type="Pfam" id="PF00005">
    <property type="entry name" value="ABC_tran"/>
    <property type="match status" value="1"/>
</dbReference>
<dbReference type="GO" id="GO:0005304">
    <property type="term" value="F:L-valine transmembrane transporter activity"/>
    <property type="evidence" value="ECO:0007669"/>
    <property type="project" value="TreeGrafter"/>
</dbReference>
<dbReference type="GO" id="GO:0005524">
    <property type="term" value="F:ATP binding"/>
    <property type="evidence" value="ECO:0007669"/>
    <property type="project" value="UniProtKB-KW"/>
</dbReference>
<keyword evidence="2" id="KW-0547">Nucleotide-binding</keyword>
<dbReference type="PROSITE" id="PS50893">
    <property type="entry name" value="ABC_TRANSPORTER_2"/>
    <property type="match status" value="1"/>
</dbReference>
<dbReference type="GO" id="GO:1903805">
    <property type="term" value="P:L-valine import across plasma membrane"/>
    <property type="evidence" value="ECO:0007669"/>
    <property type="project" value="TreeGrafter"/>
</dbReference>
<keyword evidence="1" id="KW-0813">Transport</keyword>
<dbReference type="OrthoDB" id="9805514at2"/>
<dbReference type="GO" id="GO:0015188">
    <property type="term" value="F:L-isoleucine transmembrane transporter activity"/>
    <property type="evidence" value="ECO:0007669"/>
    <property type="project" value="TreeGrafter"/>
</dbReference>
<feature type="domain" description="ABC transporter" evidence="4">
    <location>
        <begin position="9"/>
        <end position="257"/>
    </location>
</feature>
<dbReference type="FunFam" id="3.40.50.300:FF:000421">
    <property type="entry name" value="Branched-chain amino acid ABC transporter ATP-binding protein"/>
    <property type="match status" value="1"/>
</dbReference>
<dbReference type="Pfam" id="PF12399">
    <property type="entry name" value="BCA_ABC_TP_C"/>
    <property type="match status" value="1"/>
</dbReference>
<keyword evidence="3" id="KW-0067">ATP-binding</keyword>
<evidence type="ECO:0000313" key="6">
    <source>
        <dbReference type="Proteomes" id="UP000254134"/>
    </source>
</evidence>
<dbReference type="GO" id="GO:0042941">
    <property type="term" value="P:D-alanine transmembrane transport"/>
    <property type="evidence" value="ECO:0007669"/>
    <property type="project" value="TreeGrafter"/>
</dbReference>
<dbReference type="GO" id="GO:0015192">
    <property type="term" value="F:L-phenylalanine transmembrane transporter activity"/>
    <property type="evidence" value="ECO:0007669"/>
    <property type="project" value="TreeGrafter"/>
</dbReference>
<proteinExistence type="predicted"/>
<dbReference type="SMART" id="SM00382">
    <property type="entry name" value="AAA"/>
    <property type="match status" value="1"/>
</dbReference>
<dbReference type="PANTHER" id="PTHR45772:SF7">
    <property type="entry name" value="AMINO ACID ABC TRANSPORTER ATP-BINDING PROTEIN"/>
    <property type="match status" value="1"/>
</dbReference>